<evidence type="ECO:0000313" key="2">
    <source>
        <dbReference type="Proteomes" id="UP000789920"/>
    </source>
</evidence>
<dbReference type="EMBL" id="CAJVQC010021063">
    <property type="protein sequence ID" value="CAG8711560.1"/>
    <property type="molecule type" value="Genomic_DNA"/>
</dbReference>
<organism evidence="1 2">
    <name type="scientific">Racocetra persica</name>
    <dbReference type="NCBI Taxonomy" id="160502"/>
    <lineage>
        <taxon>Eukaryota</taxon>
        <taxon>Fungi</taxon>
        <taxon>Fungi incertae sedis</taxon>
        <taxon>Mucoromycota</taxon>
        <taxon>Glomeromycotina</taxon>
        <taxon>Glomeromycetes</taxon>
        <taxon>Diversisporales</taxon>
        <taxon>Gigasporaceae</taxon>
        <taxon>Racocetra</taxon>
    </lineage>
</organism>
<dbReference type="Proteomes" id="UP000789920">
    <property type="component" value="Unassembled WGS sequence"/>
</dbReference>
<reference evidence="1" key="1">
    <citation type="submission" date="2021-06" db="EMBL/GenBank/DDBJ databases">
        <authorList>
            <person name="Kallberg Y."/>
            <person name="Tangrot J."/>
            <person name="Rosling A."/>
        </authorList>
    </citation>
    <scope>NUCLEOTIDE SEQUENCE</scope>
    <source>
        <strain evidence="1">MA461A</strain>
    </source>
</reference>
<feature type="non-terminal residue" evidence="1">
    <location>
        <position position="1"/>
    </location>
</feature>
<protein>
    <submittedName>
        <fullName evidence="1">3579_t:CDS:1</fullName>
    </submittedName>
</protein>
<keyword evidence="2" id="KW-1185">Reference proteome</keyword>
<evidence type="ECO:0000313" key="1">
    <source>
        <dbReference type="EMBL" id="CAG8711560.1"/>
    </source>
</evidence>
<proteinExistence type="predicted"/>
<comment type="caution">
    <text evidence="1">The sequence shown here is derived from an EMBL/GenBank/DDBJ whole genome shotgun (WGS) entry which is preliminary data.</text>
</comment>
<accession>A0ACA9PIR4</accession>
<gene>
    <name evidence="1" type="ORF">RPERSI_LOCUS10579</name>
</gene>
<sequence length="41" mass="4691">HCGPVYAIIPIIAEFEIAELLNCLDIPKSKLKHYHYASRHS</sequence>
<name>A0ACA9PIR4_9GLOM</name>